<dbReference type="SMART" id="SM00557">
    <property type="entry name" value="IG_FLMN"/>
    <property type="match status" value="2"/>
</dbReference>
<evidence type="ECO:0000256" key="4">
    <source>
        <dbReference type="SAM" id="MobiDB-lite"/>
    </source>
</evidence>
<proteinExistence type="predicted"/>
<dbReference type="EMBL" id="SIDB01000012">
    <property type="protein sequence ID" value="KAI3425374.1"/>
    <property type="molecule type" value="Genomic_DNA"/>
</dbReference>
<evidence type="ECO:0000256" key="2">
    <source>
        <dbReference type="PROSITE-ProRule" id="PRU00087"/>
    </source>
</evidence>
<evidence type="ECO:0000256" key="1">
    <source>
        <dbReference type="ARBA" id="ARBA00022737"/>
    </source>
</evidence>
<dbReference type="SMART" id="SM00698">
    <property type="entry name" value="MORN"/>
    <property type="match status" value="12"/>
</dbReference>
<dbReference type="Proteomes" id="UP001055712">
    <property type="component" value="Unassembled WGS sequence"/>
</dbReference>
<reference evidence="5" key="2">
    <citation type="submission" date="2020-11" db="EMBL/GenBank/DDBJ databases">
        <authorList>
            <person name="Cecchin M."/>
            <person name="Marcolungo L."/>
            <person name="Rossato M."/>
            <person name="Girolomoni L."/>
            <person name="Cosentino E."/>
            <person name="Cuine S."/>
            <person name="Li-Beisson Y."/>
            <person name="Delledonne M."/>
            <person name="Ballottari M."/>
        </authorList>
    </citation>
    <scope>NUCLEOTIDE SEQUENCE</scope>
    <source>
        <strain evidence="5">211/11P</strain>
        <tissue evidence="5">Whole cell</tissue>
    </source>
</reference>
<dbReference type="Gene3D" id="2.60.40.10">
    <property type="entry name" value="Immunoglobulins"/>
    <property type="match status" value="2"/>
</dbReference>
<dbReference type="FunFam" id="2.20.110.10:FF:000002">
    <property type="entry name" value="Phosphatidylinositol 4-phosphate 5-kinase 8"/>
    <property type="match status" value="1"/>
</dbReference>
<reference evidence="5" key="1">
    <citation type="journal article" date="2019" name="Plant J.">
        <title>Chlorella vulgaris genome assembly and annotation reveals the molecular basis for metabolic acclimation to high light conditions.</title>
        <authorList>
            <person name="Cecchin M."/>
            <person name="Marcolungo L."/>
            <person name="Rossato M."/>
            <person name="Girolomoni L."/>
            <person name="Cosentino E."/>
            <person name="Cuine S."/>
            <person name="Li-Beisson Y."/>
            <person name="Delledonne M."/>
            <person name="Ballottari M."/>
        </authorList>
    </citation>
    <scope>NUCLEOTIDE SEQUENCE</scope>
    <source>
        <strain evidence="5">211/11P</strain>
    </source>
</reference>
<dbReference type="PANTHER" id="PTHR23084:SF263">
    <property type="entry name" value="MORN REPEAT-CONTAINING PROTEIN 1"/>
    <property type="match status" value="1"/>
</dbReference>
<dbReference type="OrthoDB" id="270720at2759"/>
<dbReference type="InterPro" id="IPR014756">
    <property type="entry name" value="Ig_E-set"/>
</dbReference>
<organism evidence="5 6">
    <name type="scientific">Chlorella vulgaris</name>
    <name type="common">Green alga</name>
    <dbReference type="NCBI Taxonomy" id="3077"/>
    <lineage>
        <taxon>Eukaryota</taxon>
        <taxon>Viridiplantae</taxon>
        <taxon>Chlorophyta</taxon>
        <taxon>core chlorophytes</taxon>
        <taxon>Trebouxiophyceae</taxon>
        <taxon>Chlorellales</taxon>
        <taxon>Chlorellaceae</taxon>
        <taxon>Chlorella clade</taxon>
        <taxon>Chlorella</taxon>
    </lineage>
</organism>
<dbReference type="GO" id="GO:0016020">
    <property type="term" value="C:membrane"/>
    <property type="evidence" value="ECO:0007669"/>
    <property type="project" value="UniProtKB-ARBA"/>
</dbReference>
<dbReference type="Gene3D" id="2.20.110.10">
    <property type="entry name" value="Histone H3 K4-specific methyltransferase SET7/9 N-terminal domain"/>
    <property type="match status" value="5"/>
</dbReference>
<name>A0A9D4TH88_CHLVU</name>
<dbReference type="Pfam" id="PF02493">
    <property type="entry name" value="MORN"/>
    <property type="match status" value="13"/>
</dbReference>
<comment type="caution">
    <text evidence="5">The sequence shown here is derived from an EMBL/GenBank/DDBJ whole genome shotgun (WGS) entry which is preliminary data.</text>
</comment>
<feature type="region of interest" description="Disordered" evidence="4">
    <location>
        <begin position="679"/>
        <end position="705"/>
    </location>
</feature>
<evidence type="ECO:0000256" key="3">
    <source>
        <dbReference type="SAM" id="Coils"/>
    </source>
</evidence>
<accession>A0A9D4TH88</accession>
<dbReference type="SUPFAM" id="SSF82185">
    <property type="entry name" value="Histone H3 K4-specific methyltransferase SET7/9 N-terminal domain"/>
    <property type="match status" value="2"/>
</dbReference>
<protein>
    <submittedName>
        <fullName evidence="5">Uncharacterized protein</fullName>
    </submittedName>
</protein>
<feature type="repeat" description="Filamin" evidence="2">
    <location>
        <begin position="385"/>
        <end position="485"/>
    </location>
</feature>
<dbReference type="InterPro" id="IPR001298">
    <property type="entry name" value="Filamin/ABP280_rpt"/>
</dbReference>
<dbReference type="SUPFAM" id="SSF81296">
    <property type="entry name" value="E set domains"/>
    <property type="match status" value="2"/>
</dbReference>
<dbReference type="InterPro" id="IPR017868">
    <property type="entry name" value="Filamin/ABP280_repeat-like"/>
</dbReference>
<feature type="region of interest" description="Disordered" evidence="4">
    <location>
        <begin position="617"/>
        <end position="636"/>
    </location>
</feature>
<evidence type="ECO:0000313" key="5">
    <source>
        <dbReference type="EMBL" id="KAI3425374.1"/>
    </source>
</evidence>
<dbReference type="PANTHER" id="PTHR23084">
    <property type="entry name" value="PHOSPHATIDYLINOSITOL-4-PHOSPHATE 5-KINASE RELATED"/>
    <property type="match status" value="1"/>
</dbReference>
<keyword evidence="3" id="KW-0175">Coiled coil</keyword>
<dbReference type="InterPro" id="IPR013783">
    <property type="entry name" value="Ig-like_fold"/>
</dbReference>
<dbReference type="Pfam" id="PF00630">
    <property type="entry name" value="Filamin"/>
    <property type="match status" value="2"/>
</dbReference>
<dbReference type="PROSITE" id="PS50194">
    <property type="entry name" value="FILAMIN_REPEAT"/>
    <property type="match status" value="2"/>
</dbReference>
<evidence type="ECO:0000313" key="6">
    <source>
        <dbReference type="Proteomes" id="UP001055712"/>
    </source>
</evidence>
<keyword evidence="1" id="KW-0677">Repeat</keyword>
<gene>
    <name evidence="5" type="ORF">D9Q98_009138</name>
</gene>
<keyword evidence="6" id="KW-1185">Reference proteome</keyword>
<sequence length="825" mass="89271">MVNFKELSDDSTIDLGKQVERLRLEVQLAQQGYGPPPDAQTAGELELNPAFLESFKTPDDFTIREQTLNYSNGDSYTGETLGTLRHGRGKHTCSNSDIYDGQWRYDKRDGTGKMTFQRGVKYEGHWRDDKAHGSGAAQYENGGIYVGEFQNDHRWGWGTHYFPQGDKYEGEWVDDQITGKGRMTYADTSYYEGEWLGGKRVTGKLVAGDGSFEYSGGWKDDLRHGYGVMFQRGVFKFTGQWEGDAQQGEGKCIYADGSQYDGQWKAGLRHGRGRFNAGNARYDGEWAEDLKHGVGASLTECGDKYKGQFEAGKRHGKGLCVYVDGSKYEGDWHSDMRQGKGTCLFASGDKYQGEWQADKRHGYGVCRFADGRKFRGDWDEDGWVQSAADPQHCRVAGPGVTKAVAGKLAELAIEARDDNGCLRLSGGDEFQAALTGPAAVTIDVKDNDDGTYSLSYTATVAGVYELSITIGAEEHVAHSPYPLRVLPAAPCPKRCQVAGPGRSTAVAGQEARFCVEVQDGFGNRWSGDPAQLAAQLPLQASLCGGPNACELQLELKPTRDGVLECSYTAPTPGYWRLHISCRGQPLPRTPFSVQVADPAAAAAAACQAPAVDEGAAGDGTCLVPENGSEPSSDATAAADQLDKIAAAPSAVPLPGPPAVQDRMRAWEVIAAEAFAADGSMDGWDSDTERRKRRARPEDNLAKTHPGVPVVENLEDLWLVSRLQNERKAKEEKAKTKKLQGMRSQLEKAFGAPQMPTHEEVTTAVKEIVVADIQQQQQHLEKSSAGAKAAKAAAAEAAARGGRVSLARRGGRAALAATAASLSQLD</sequence>
<feature type="repeat" description="Filamin" evidence="2">
    <location>
        <begin position="487"/>
        <end position="595"/>
    </location>
</feature>
<feature type="coiled-coil region" evidence="3">
    <location>
        <begin position="719"/>
        <end position="748"/>
    </location>
</feature>
<dbReference type="InterPro" id="IPR003409">
    <property type="entry name" value="MORN"/>
</dbReference>
<dbReference type="AlphaFoldDB" id="A0A9D4TH88"/>